<evidence type="ECO:0000256" key="1">
    <source>
        <dbReference type="SAM" id="MobiDB-lite"/>
    </source>
</evidence>
<evidence type="ECO:0000313" key="3">
    <source>
        <dbReference type="Proteomes" id="UP000092932"/>
    </source>
</evidence>
<dbReference type="STRING" id="692370.A6F68_01777"/>
<name>A0A1B2ADS3_9SPHN</name>
<gene>
    <name evidence="2" type="ORF">A6F68_01777</name>
</gene>
<accession>A0A1B2ADS3</accession>
<keyword evidence="3" id="KW-1185">Reference proteome</keyword>
<proteinExistence type="predicted"/>
<reference evidence="2 3" key="1">
    <citation type="submission" date="2016-07" db="EMBL/GenBank/DDBJ databases">
        <title>Complete genome sequence of Altererythrobacter dongtanensis KCTC 22672, a type strain with esterase isolated from tidal flat.</title>
        <authorList>
            <person name="Cheng H."/>
            <person name="Wu Y.-H."/>
            <person name="Zhou P."/>
            <person name="Huo Y.-Y."/>
            <person name="Wang C.-S."/>
            <person name="Xu X.-W."/>
        </authorList>
    </citation>
    <scope>NUCLEOTIDE SEQUENCE [LARGE SCALE GENOMIC DNA]</scope>
    <source>
        <strain evidence="2 3">KCTC 22672</strain>
    </source>
</reference>
<evidence type="ECO:0000313" key="2">
    <source>
        <dbReference type="EMBL" id="ANY20287.1"/>
    </source>
</evidence>
<dbReference type="Proteomes" id="UP000092932">
    <property type="component" value="Chromosome"/>
</dbReference>
<feature type="region of interest" description="Disordered" evidence="1">
    <location>
        <begin position="1"/>
        <end position="20"/>
    </location>
</feature>
<dbReference type="PATRIC" id="fig|692370.5.peg.1790"/>
<dbReference type="EMBL" id="CP016591">
    <property type="protein sequence ID" value="ANY20287.1"/>
    <property type="molecule type" value="Genomic_DNA"/>
</dbReference>
<dbReference type="KEGG" id="ado:A6F68_01777"/>
<sequence>MPVWAKGRQFSPMAPNPSSLRDPRRAAIITVVVLAFAALLVVGGRALLAQIGGDRGIAAVAASGDIEVGGIAVDVTAKSAEEAREQGWREAMRLAWKKIGGPAIPDGQLYSLVSSVVIEREQLGPNRYIARLGVVFDRARAGGMLGRGGDVQHSAPLLLVPVTFSAGTQTVYEMRNPWQRAWAEYQPGASRIDYVRPSGAGSDSILLTYGQTGRRSRTWWRNVLDQFGASDVLVAIADLKHQYPGGPVRGEFTARFGPDNVFLDKFTMTAPSQEALPAMLDRAVLRFNTIFEAALEEGKLKPDSTLNLGAPQIDPALQRLIEFGRAAEARERAAQAAANAAPDTTPDPAATATAAPAVVSSFSVQFATPNAAAFDSALSAVRGTPGVRGAAATSTAIGGTSVMTVSYGGDVNALAAALRARGFTVRQAGAGLAISR</sequence>
<evidence type="ECO:0008006" key="4">
    <source>
        <dbReference type="Google" id="ProtNLM"/>
    </source>
</evidence>
<protein>
    <recommendedName>
        <fullName evidence="4">Heavy-metal-associated domain-containing protein</fullName>
    </recommendedName>
</protein>
<dbReference type="AlphaFoldDB" id="A0A1B2ADS3"/>
<dbReference type="OrthoDB" id="7420165at2"/>
<organism evidence="2 3">
    <name type="scientific">Tsuneonella dongtanensis</name>
    <dbReference type="NCBI Taxonomy" id="692370"/>
    <lineage>
        <taxon>Bacteria</taxon>
        <taxon>Pseudomonadati</taxon>
        <taxon>Pseudomonadota</taxon>
        <taxon>Alphaproteobacteria</taxon>
        <taxon>Sphingomonadales</taxon>
        <taxon>Erythrobacteraceae</taxon>
        <taxon>Tsuneonella</taxon>
    </lineage>
</organism>